<dbReference type="EMBL" id="BMFR01000001">
    <property type="protein sequence ID" value="GGG64432.1"/>
    <property type="molecule type" value="Genomic_DNA"/>
</dbReference>
<proteinExistence type="predicted"/>
<evidence type="ECO:0000313" key="2">
    <source>
        <dbReference type="EMBL" id="GGG64432.1"/>
    </source>
</evidence>
<name>A0A917H0Y3_9BACI</name>
<gene>
    <name evidence="2" type="ORF">GCM10011398_05010</name>
</gene>
<accession>A0A917H0Y3</accession>
<reference evidence="2" key="2">
    <citation type="submission" date="2020-09" db="EMBL/GenBank/DDBJ databases">
        <authorList>
            <person name="Sun Q."/>
            <person name="Zhou Y."/>
        </authorList>
    </citation>
    <scope>NUCLEOTIDE SEQUENCE</scope>
    <source>
        <strain evidence="2">CGMCC 1.12754</strain>
    </source>
</reference>
<comment type="caution">
    <text evidence="2">The sequence shown here is derived from an EMBL/GenBank/DDBJ whole genome shotgun (WGS) entry which is preliminary data.</text>
</comment>
<sequence length="111" mass="12980">MYERLQSEATALNIEVQEKNMRKRIKGLYGNNVIWINKGIKSSTEKACVLAEEIGHHLTTIGDIIDQSDLINRKQEKRARQWAFKRLVPLRSFIYPFKKGCRSRFEIAETL</sequence>
<dbReference type="AlphaFoldDB" id="A0A917H0Y3"/>
<dbReference type="InterPro" id="IPR010359">
    <property type="entry name" value="IrrE_HExxH"/>
</dbReference>
<protein>
    <recommendedName>
        <fullName evidence="1">IrrE N-terminal-like domain-containing protein</fullName>
    </recommendedName>
</protein>
<keyword evidence="3" id="KW-1185">Reference proteome</keyword>
<dbReference type="Proteomes" id="UP000622860">
    <property type="component" value="Unassembled WGS sequence"/>
</dbReference>
<dbReference type="Pfam" id="PF06114">
    <property type="entry name" value="Peptidase_M78"/>
    <property type="match status" value="1"/>
</dbReference>
<evidence type="ECO:0000313" key="3">
    <source>
        <dbReference type="Proteomes" id="UP000622860"/>
    </source>
</evidence>
<dbReference type="RefSeq" id="WP_229683037.1">
    <property type="nucleotide sequence ID" value="NZ_BMFR01000001.1"/>
</dbReference>
<feature type="domain" description="IrrE N-terminal-like" evidence="1">
    <location>
        <begin position="11"/>
        <end position="105"/>
    </location>
</feature>
<reference evidence="2" key="1">
    <citation type="journal article" date="2014" name="Int. J. Syst. Evol. Microbiol.">
        <title>Complete genome sequence of Corynebacterium casei LMG S-19264T (=DSM 44701T), isolated from a smear-ripened cheese.</title>
        <authorList>
            <consortium name="US DOE Joint Genome Institute (JGI-PGF)"/>
            <person name="Walter F."/>
            <person name="Albersmeier A."/>
            <person name="Kalinowski J."/>
            <person name="Ruckert C."/>
        </authorList>
    </citation>
    <scope>NUCLEOTIDE SEQUENCE</scope>
    <source>
        <strain evidence="2">CGMCC 1.12754</strain>
    </source>
</reference>
<evidence type="ECO:0000259" key="1">
    <source>
        <dbReference type="Pfam" id="PF06114"/>
    </source>
</evidence>
<organism evidence="2 3">
    <name type="scientific">Virgibacillus oceani</name>
    <dbReference type="NCBI Taxonomy" id="1479511"/>
    <lineage>
        <taxon>Bacteria</taxon>
        <taxon>Bacillati</taxon>
        <taxon>Bacillota</taxon>
        <taxon>Bacilli</taxon>
        <taxon>Bacillales</taxon>
        <taxon>Bacillaceae</taxon>
        <taxon>Virgibacillus</taxon>
    </lineage>
</organism>